<dbReference type="InterPro" id="IPR020846">
    <property type="entry name" value="MFS_dom"/>
</dbReference>
<dbReference type="GO" id="GO:0022857">
    <property type="term" value="F:transmembrane transporter activity"/>
    <property type="evidence" value="ECO:0007669"/>
    <property type="project" value="InterPro"/>
</dbReference>
<feature type="transmembrane region" description="Helical" evidence="7">
    <location>
        <begin position="252"/>
        <end position="272"/>
    </location>
</feature>
<sequence>MSTVLNDVAGQYRPAIVNKVKLRLVPFLALLYVIAFIDRADVGYAALGMNADLGISQAQFGLIAGLFSIGYFVFAVPSNMLMRKVGARRWIARILFSWGAVAVAVATDFVHNFTQLAIARVILGVAEAGFFPCVILYLSYWFPERERARVVAQFMVALPVATLIAGPLSGLILDHVHWFGVSGWRWVFIIEGLPAVLLGLVTLFLRPLLVPALAVHDGLRRRGRNGLHQLHRQPRRLRGPLRLRALQSASGGSNLGLALVAVVLIISGLLVVRLRFVRDAEATLRAPTDTDHDRTPTPAPAADTSR</sequence>
<feature type="transmembrane region" description="Helical" evidence="7">
    <location>
        <begin position="90"/>
        <end position="111"/>
    </location>
</feature>
<gene>
    <name evidence="9" type="ORF">SVIO_108720</name>
</gene>
<evidence type="ECO:0000256" key="7">
    <source>
        <dbReference type="SAM" id="Phobius"/>
    </source>
</evidence>
<dbReference type="AlphaFoldDB" id="A0A4D4LQW7"/>
<name>A0A4D4LQW7_STRVO</name>
<dbReference type="Proteomes" id="UP000301309">
    <property type="component" value="Unassembled WGS sequence"/>
</dbReference>
<keyword evidence="5 7" id="KW-0472">Membrane</keyword>
<evidence type="ECO:0000256" key="4">
    <source>
        <dbReference type="ARBA" id="ARBA00022989"/>
    </source>
</evidence>
<reference evidence="9 10" key="1">
    <citation type="journal article" date="2020" name="Int. J. Syst. Evol. Microbiol.">
        <title>Reclassification of Streptomyces castelarensis and Streptomyces sporoclivatus as later heterotypic synonyms of Streptomyces antimycoticus.</title>
        <authorList>
            <person name="Komaki H."/>
            <person name="Tamura T."/>
        </authorList>
    </citation>
    <scope>NUCLEOTIDE SEQUENCE [LARGE SCALE GENOMIC DNA]</scope>
    <source>
        <strain evidence="9 10">NBRC 13459</strain>
    </source>
</reference>
<keyword evidence="4 7" id="KW-1133">Transmembrane helix</keyword>
<dbReference type="InterPro" id="IPR036259">
    <property type="entry name" value="MFS_trans_sf"/>
</dbReference>
<protein>
    <recommendedName>
        <fullName evidence="8">Major facilitator superfamily (MFS) profile domain-containing protein</fullName>
    </recommendedName>
</protein>
<feature type="transmembrane region" description="Helical" evidence="7">
    <location>
        <begin position="57"/>
        <end position="78"/>
    </location>
</feature>
<evidence type="ECO:0000256" key="6">
    <source>
        <dbReference type="SAM" id="MobiDB-lite"/>
    </source>
</evidence>
<comment type="caution">
    <text evidence="9">The sequence shown here is derived from an EMBL/GenBank/DDBJ whole genome shotgun (WGS) entry which is preliminary data.</text>
</comment>
<organism evidence="9 10">
    <name type="scientific">Streptomyces violaceusniger</name>
    <dbReference type="NCBI Taxonomy" id="68280"/>
    <lineage>
        <taxon>Bacteria</taxon>
        <taxon>Bacillati</taxon>
        <taxon>Actinomycetota</taxon>
        <taxon>Actinomycetes</taxon>
        <taxon>Kitasatosporales</taxon>
        <taxon>Streptomycetaceae</taxon>
        <taxon>Streptomyces</taxon>
        <taxon>Streptomyces violaceusniger group</taxon>
    </lineage>
</organism>
<dbReference type="InterPro" id="IPR011701">
    <property type="entry name" value="MFS"/>
</dbReference>
<feature type="transmembrane region" description="Helical" evidence="7">
    <location>
        <begin position="150"/>
        <end position="173"/>
    </location>
</feature>
<feature type="transmembrane region" description="Helical" evidence="7">
    <location>
        <begin position="117"/>
        <end position="138"/>
    </location>
</feature>
<dbReference type="EMBL" id="BJHW01000002">
    <property type="protein sequence ID" value="GDY60249.1"/>
    <property type="molecule type" value="Genomic_DNA"/>
</dbReference>
<dbReference type="PANTHER" id="PTHR43791">
    <property type="entry name" value="PERMEASE-RELATED"/>
    <property type="match status" value="1"/>
</dbReference>
<feature type="region of interest" description="Disordered" evidence="6">
    <location>
        <begin position="287"/>
        <end position="306"/>
    </location>
</feature>
<proteinExistence type="predicted"/>
<comment type="subcellular location">
    <subcellularLocation>
        <location evidence="1">Cell membrane</location>
        <topology evidence="1">Multi-pass membrane protein</topology>
    </subcellularLocation>
</comment>
<evidence type="ECO:0000259" key="8">
    <source>
        <dbReference type="PROSITE" id="PS50850"/>
    </source>
</evidence>
<dbReference type="Pfam" id="PF07690">
    <property type="entry name" value="MFS_1"/>
    <property type="match status" value="1"/>
</dbReference>
<evidence type="ECO:0000256" key="5">
    <source>
        <dbReference type="ARBA" id="ARBA00023136"/>
    </source>
</evidence>
<dbReference type="GO" id="GO:0005886">
    <property type="term" value="C:plasma membrane"/>
    <property type="evidence" value="ECO:0007669"/>
    <property type="project" value="UniProtKB-SubCell"/>
</dbReference>
<accession>A0A4D4LQW7</accession>
<dbReference type="PROSITE" id="PS50850">
    <property type="entry name" value="MFS"/>
    <property type="match status" value="1"/>
</dbReference>
<feature type="transmembrane region" description="Helical" evidence="7">
    <location>
        <begin position="20"/>
        <end position="37"/>
    </location>
</feature>
<dbReference type="SUPFAM" id="SSF103473">
    <property type="entry name" value="MFS general substrate transporter"/>
    <property type="match status" value="1"/>
</dbReference>
<evidence type="ECO:0000313" key="10">
    <source>
        <dbReference type="Proteomes" id="UP000301309"/>
    </source>
</evidence>
<evidence type="ECO:0000256" key="3">
    <source>
        <dbReference type="ARBA" id="ARBA00022692"/>
    </source>
</evidence>
<dbReference type="FunFam" id="1.20.1250.20:FF:000018">
    <property type="entry name" value="MFS transporter permease"/>
    <property type="match status" value="1"/>
</dbReference>
<evidence type="ECO:0000256" key="1">
    <source>
        <dbReference type="ARBA" id="ARBA00004651"/>
    </source>
</evidence>
<dbReference type="Gene3D" id="1.20.1250.20">
    <property type="entry name" value="MFS general substrate transporter like domains"/>
    <property type="match status" value="1"/>
</dbReference>
<feature type="domain" description="Major facilitator superfamily (MFS) profile" evidence="8">
    <location>
        <begin position="24"/>
        <end position="306"/>
    </location>
</feature>
<keyword evidence="3 7" id="KW-0812">Transmembrane</keyword>
<evidence type="ECO:0000256" key="2">
    <source>
        <dbReference type="ARBA" id="ARBA00022448"/>
    </source>
</evidence>
<dbReference type="PANTHER" id="PTHR43791:SF36">
    <property type="entry name" value="TRANSPORTER, PUTATIVE (AFU_ORTHOLOGUE AFUA_6G08340)-RELATED"/>
    <property type="match status" value="1"/>
</dbReference>
<feature type="transmembrane region" description="Helical" evidence="7">
    <location>
        <begin position="193"/>
        <end position="215"/>
    </location>
</feature>
<keyword evidence="2" id="KW-0813">Transport</keyword>
<evidence type="ECO:0000313" key="9">
    <source>
        <dbReference type="EMBL" id="GDY60249.1"/>
    </source>
</evidence>
<keyword evidence="10" id="KW-1185">Reference proteome</keyword>